<dbReference type="PANTHER" id="PTHR38445:SF9">
    <property type="entry name" value="HTH-TYPE TRANSCRIPTIONAL REPRESSOR YTRA"/>
    <property type="match status" value="1"/>
</dbReference>
<sequence>MRVHINRASPIAPYQQICEQIAAQIQAGELPVGTRLPTVRALAAEVSVAPNTAAKAYSELEQAGLIETAGRAGTRVAAAGDASRALAAAAAADFADRVKRLGLPADDLVALVRAALAD</sequence>
<dbReference type="InterPro" id="IPR000524">
    <property type="entry name" value="Tscrpt_reg_HTH_GntR"/>
</dbReference>
<keyword evidence="6" id="KW-1185">Reference proteome</keyword>
<dbReference type="Proteomes" id="UP000318297">
    <property type="component" value="Unassembled WGS sequence"/>
</dbReference>
<feature type="domain" description="HTH gntR-type" evidence="4">
    <location>
        <begin position="11"/>
        <end position="79"/>
    </location>
</feature>
<dbReference type="AlphaFoldDB" id="A0A561E9P6"/>
<dbReference type="GO" id="GO:0003677">
    <property type="term" value="F:DNA binding"/>
    <property type="evidence" value="ECO:0007669"/>
    <property type="project" value="UniProtKB-KW"/>
</dbReference>
<dbReference type="SUPFAM" id="SSF46785">
    <property type="entry name" value="Winged helix' DNA-binding domain"/>
    <property type="match status" value="1"/>
</dbReference>
<accession>A0A561E9P6</accession>
<dbReference type="InterPro" id="IPR036390">
    <property type="entry name" value="WH_DNA-bd_sf"/>
</dbReference>
<dbReference type="InterPro" id="IPR036388">
    <property type="entry name" value="WH-like_DNA-bd_sf"/>
</dbReference>
<dbReference type="PROSITE" id="PS50949">
    <property type="entry name" value="HTH_GNTR"/>
    <property type="match status" value="1"/>
</dbReference>
<dbReference type="CDD" id="cd07377">
    <property type="entry name" value="WHTH_GntR"/>
    <property type="match status" value="1"/>
</dbReference>
<dbReference type="PANTHER" id="PTHR38445">
    <property type="entry name" value="HTH-TYPE TRANSCRIPTIONAL REPRESSOR YTRA"/>
    <property type="match status" value="1"/>
</dbReference>
<dbReference type="RefSeq" id="WP_145226269.1">
    <property type="nucleotide sequence ID" value="NZ_VIVQ01000001.1"/>
</dbReference>
<evidence type="ECO:0000313" key="5">
    <source>
        <dbReference type="EMBL" id="TWE12335.1"/>
    </source>
</evidence>
<reference evidence="5 6" key="1">
    <citation type="submission" date="2019-06" db="EMBL/GenBank/DDBJ databases">
        <title>Sequencing the genomes of 1000 actinobacteria strains.</title>
        <authorList>
            <person name="Klenk H.-P."/>
        </authorList>
    </citation>
    <scope>NUCLEOTIDE SEQUENCE [LARGE SCALE GENOMIC DNA]</scope>
    <source>
        <strain evidence="5 6">DSM 19560</strain>
    </source>
</reference>
<keyword evidence="2" id="KW-0238">DNA-binding</keyword>
<name>A0A561E9P6_9MICO</name>
<keyword evidence="3" id="KW-0804">Transcription</keyword>
<dbReference type="EMBL" id="VIVQ01000001">
    <property type="protein sequence ID" value="TWE12335.1"/>
    <property type="molecule type" value="Genomic_DNA"/>
</dbReference>
<keyword evidence="1" id="KW-0805">Transcription regulation</keyword>
<evidence type="ECO:0000256" key="3">
    <source>
        <dbReference type="ARBA" id="ARBA00023163"/>
    </source>
</evidence>
<dbReference type="SMART" id="SM00345">
    <property type="entry name" value="HTH_GNTR"/>
    <property type="match status" value="1"/>
</dbReference>
<organism evidence="5 6">
    <name type="scientific">Rudaeicoccus suwonensis</name>
    <dbReference type="NCBI Taxonomy" id="657409"/>
    <lineage>
        <taxon>Bacteria</taxon>
        <taxon>Bacillati</taxon>
        <taxon>Actinomycetota</taxon>
        <taxon>Actinomycetes</taxon>
        <taxon>Micrococcales</taxon>
        <taxon>Dermacoccaceae</taxon>
        <taxon>Rudaeicoccus</taxon>
    </lineage>
</organism>
<evidence type="ECO:0000256" key="2">
    <source>
        <dbReference type="ARBA" id="ARBA00023125"/>
    </source>
</evidence>
<protein>
    <submittedName>
        <fullName evidence="5">GntR family transcriptional regulator</fullName>
    </submittedName>
</protein>
<dbReference type="Gene3D" id="1.10.10.10">
    <property type="entry name" value="Winged helix-like DNA-binding domain superfamily/Winged helix DNA-binding domain"/>
    <property type="match status" value="1"/>
</dbReference>
<proteinExistence type="predicted"/>
<dbReference type="Pfam" id="PF00392">
    <property type="entry name" value="GntR"/>
    <property type="match status" value="1"/>
</dbReference>
<evidence type="ECO:0000313" key="6">
    <source>
        <dbReference type="Proteomes" id="UP000318297"/>
    </source>
</evidence>
<evidence type="ECO:0000259" key="4">
    <source>
        <dbReference type="PROSITE" id="PS50949"/>
    </source>
</evidence>
<evidence type="ECO:0000256" key="1">
    <source>
        <dbReference type="ARBA" id="ARBA00023015"/>
    </source>
</evidence>
<dbReference type="GO" id="GO:0003700">
    <property type="term" value="F:DNA-binding transcription factor activity"/>
    <property type="evidence" value="ECO:0007669"/>
    <property type="project" value="InterPro"/>
</dbReference>
<dbReference type="OrthoDB" id="4307011at2"/>
<comment type="caution">
    <text evidence="5">The sequence shown here is derived from an EMBL/GenBank/DDBJ whole genome shotgun (WGS) entry which is preliminary data.</text>
</comment>
<gene>
    <name evidence="5" type="ORF">BKA23_1138</name>
</gene>